<dbReference type="EMBL" id="BSPX01000034">
    <property type="protein sequence ID" value="GLT22928.1"/>
    <property type="molecule type" value="Genomic_DNA"/>
</dbReference>
<keyword evidence="1" id="KW-0732">Signal</keyword>
<organism evidence="3 4">
    <name type="scientific">Zoogloea oryzae</name>
    <dbReference type="NCBI Taxonomy" id="310767"/>
    <lineage>
        <taxon>Bacteria</taxon>
        <taxon>Pseudomonadati</taxon>
        <taxon>Pseudomonadota</taxon>
        <taxon>Betaproteobacteria</taxon>
        <taxon>Rhodocyclales</taxon>
        <taxon>Zoogloeaceae</taxon>
        <taxon>Zoogloea</taxon>
    </lineage>
</organism>
<proteinExistence type="predicted"/>
<evidence type="ECO:0000313" key="3">
    <source>
        <dbReference type="EMBL" id="GLT22928.1"/>
    </source>
</evidence>
<dbReference type="SMART" id="SM00749">
    <property type="entry name" value="BON"/>
    <property type="match status" value="1"/>
</dbReference>
<keyword evidence="4" id="KW-1185">Reference proteome</keyword>
<dbReference type="Proteomes" id="UP001157167">
    <property type="component" value="Unassembled WGS sequence"/>
</dbReference>
<evidence type="ECO:0000256" key="1">
    <source>
        <dbReference type="SAM" id="SignalP"/>
    </source>
</evidence>
<dbReference type="Pfam" id="PF04972">
    <property type="entry name" value="BON"/>
    <property type="match status" value="1"/>
</dbReference>
<feature type="chain" id="PRO_5045593857" description="BON domain-containing protein" evidence="1">
    <location>
        <begin position="25"/>
        <end position="112"/>
    </location>
</feature>
<protein>
    <recommendedName>
        <fullName evidence="2">BON domain-containing protein</fullName>
    </recommendedName>
</protein>
<name>A0ABQ6FBG0_9RHOO</name>
<feature type="domain" description="BON" evidence="2">
    <location>
        <begin position="43"/>
        <end position="111"/>
    </location>
</feature>
<evidence type="ECO:0000313" key="4">
    <source>
        <dbReference type="Proteomes" id="UP001157167"/>
    </source>
</evidence>
<dbReference type="RefSeq" id="WP_153162929.1">
    <property type="nucleotide sequence ID" value="NZ_BSPX01000034.1"/>
</dbReference>
<dbReference type="InterPro" id="IPR051686">
    <property type="entry name" value="Lipoprotein_DolP"/>
</dbReference>
<dbReference type="PANTHER" id="PTHR34606:SF16">
    <property type="entry name" value="BON DOMAIN-CONTAINING PROTEIN"/>
    <property type="match status" value="1"/>
</dbReference>
<reference evidence="4" key="1">
    <citation type="journal article" date="2019" name="Int. J. Syst. Evol. Microbiol.">
        <title>The Global Catalogue of Microorganisms (GCM) 10K type strain sequencing project: providing services to taxonomists for standard genome sequencing and annotation.</title>
        <authorList>
            <consortium name="The Broad Institute Genomics Platform"/>
            <consortium name="The Broad Institute Genome Sequencing Center for Infectious Disease"/>
            <person name="Wu L."/>
            <person name="Ma J."/>
        </authorList>
    </citation>
    <scope>NUCLEOTIDE SEQUENCE [LARGE SCALE GENOMIC DNA]</scope>
    <source>
        <strain evidence="4">NBRC 102407</strain>
    </source>
</reference>
<sequence length="112" mass="11822">MKQPVTRILVASLLALATASSVYAADKMHAEKTDKSAAAQYVDDASITANIKAKHAEDKSVRVTAIGVETKNGVVQLSGFTPSNTEKARAEEIAKTVPGVKSVKNDIIVRAN</sequence>
<dbReference type="InterPro" id="IPR007055">
    <property type="entry name" value="BON_dom"/>
</dbReference>
<dbReference type="Gene3D" id="3.30.1340.30">
    <property type="match status" value="1"/>
</dbReference>
<dbReference type="InterPro" id="IPR014004">
    <property type="entry name" value="Transpt-assoc_nodulatn_dom_bac"/>
</dbReference>
<dbReference type="PANTHER" id="PTHR34606">
    <property type="entry name" value="BON DOMAIN-CONTAINING PROTEIN"/>
    <property type="match status" value="1"/>
</dbReference>
<accession>A0ABQ6FBG0</accession>
<comment type="caution">
    <text evidence="3">The sequence shown here is derived from an EMBL/GenBank/DDBJ whole genome shotgun (WGS) entry which is preliminary data.</text>
</comment>
<evidence type="ECO:0000259" key="2">
    <source>
        <dbReference type="PROSITE" id="PS50914"/>
    </source>
</evidence>
<dbReference type="PROSITE" id="PS50914">
    <property type="entry name" value="BON"/>
    <property type="match status" value="1"/>
</dbReference>
<gene>
    <name evidence="3" type="ORF">GCM10007933_23890</name>
</gene>
<feature type="signal peptide" evidence="1">
    <location>
        <begin position="1"/>
        <end position="24"/>
    </location>
</feature>